<evidence type="ECO:0000313" key="2">
    <source>
        <dbReference type="Proteomes" id="UP000828941"/>
    </source>
</evidence>
<protein>
    <submittedName>
        <fullName evidence="1">Uncharacterized protein</fullName>
    </submittedName>
</protein>
<keyword evidence="2" id="KW-1185">Reference proteome</keyword>
<dbReference type="EMBL" id="CM039432">
    <property type="protein sequence ID" value="KAI4331744.1"/>
    <property type="molecule type" value="Genomic_DNA"/>
</dbReference>
<comment type="caution">
    <text evidence="1">The sequence shown here is derived from an EMBL/GenBank/DDBJ whole genome shotgun (WGS) entry which is preliminary data.</text>
</comment>
<evidence type="ECO:0000313" key="1">
    <source>
        <dbReference type="EMBL" id="KAI4331744.1"/>
    </source>
</evidence>
<organism evidence="1 2">
    <name type="scientific">Bauhinia variegata</name>
    <name type="common">Purple orchid tree</name>
    <name type="synonym">Phanera variegata</name>
    <dbReference type="NCBI Taxonomy" id="167791"/>
    <lineage>
        <taxon>Eukaryota</taxon>
        <taxon>Viridiplantae</taxon>
        <taxon>Streptophyta</taxon>
        <taxon>Embryophyta</taxon>
        <taxon>Tracheophyta</taxon>
        <taxon>Spermatophyta</taxon>
        <taxon>Magnoliopsida</taxon>
        <taxon>eudicotyledons</taxon>
        <taxon>Gunneridae</taxon>
        <taxon>Pentapetalae</taxon>
        <taxon>rosids</taxon>
        <taxon>fabids</taxon>
        <taxon>Fabales</taxon>
        <taxon>Fabaceae</taxon>
        <taxon>Cercidoideae</taxon>
        <taxon>Cercideae</taxon>
        <taxon>Bauhiniinae</taxon>
        <taxon>Bauhinia</taxon>
    </lineage>
</organism>
<gene>
    <name evidence="1" type="ORF">L6164_016702</name>
</gene>
<reference evidence="1 2" key="1">
    <citation type="journal article" date="2022" name="DNA Res.">
        <title>Chromosomal-level genome assembly of the orchid tree Bauhinia variegata (Leguminosae; Cercidoideae) supports the allotetraploid origin hypothesis of Bauhinia.</title>
        <authorList>
            <person name="Zhong Y."/>
            <person name="Chen Y."/>
            <person name="Zheng D."/>
            <person name="Pang J."/>
            <person name="Liu Y."/>
            <person name="Luo S."/>
            <person name="Meng S."/>
            <person name="Qian L."/>
            <person name="Wei D."/>
            <person name="Dai S."/>
            <person name="Zhou R."/>
        </authorList>
    </citation>
    <scope>NUCLEOTIDE SEQUENCE [LARGE SCALE GENOMIC DNA]</scope>
    <source>
        <strain evidence="1">BV-YZ2020</strain>
    </source>
</reference>
<dbReference type="Proteomes" id="UP000828941">
    <property type="component" value="Chromosome 7"/>
</dbReference>
<sequence>MWDYLKLIYYQDNTARRFQLELEISNFNQGNLSIEQYYSGFLNLWSEYSGIIYSKVPKEALAGIQAVHEDSRRDQFLMKLRSDFEVVRAGLLNWNSVPSLSICLGELLHEEQRLATQAVLGASQEQSIVVNVAYAAQGRNRGKGQMQCYSYKEFGHIARNCGKKFCTYCKQHGHIIKECSIRPENRRAKAFQAVVPDGNVGSTATTTSTNQLVLTPEMVQQMIITAFSTFALQGQGKTISSPWFVDSRASNHMTGSLDLLHNLRQYTGTQNIQIANGSNLPITAIGDINSSFHHVFVSPGLSTNLISVGQLMDNNCDVSFSRGGCIVQDQVSGKVIARGPKIGRLFPLQFTVPRTLSFSSVIVTNKAEVWHKRLGHPNNVILSKLMKRGFLGNVVFPSFEDISPPIEHFKPGMVYQR</sequence>
<name>A0ACB9N7I6_BAUVA</name>
<proteinExistence type="predicted"/>
<accession>A0ACB9N7I6</accession>